<dbReference type="InterPro" id="IPR029062">
    <property type="entry name" value="Class_I_gatase-like"/>
</dbReference>
<dbReference type="Gene3D" id="3.40.50.880">
    <property type="match status" value="1"/>
</dbReference>
<dbReference type="SUPFAM" id="SSF52317">
    <property type="entry name" value="Class I glutamine amidotransferase-like"/>
    <property type="match status" value="1"/>
</dbReference>
<dbReference type="AlphaFoldDB" id="M8BA91"/>
<dbReference type="PANTHER" id="PTHR42733">
    <property type="entry name" value="DJ-1 PROTEIN"/>
    <property type="match status" value="1"/>
</dbReference>
<accession>M8BA91</accession>
<evidence type="ECO:0008006" key="2">
    <source>
        <dbReference type="Google" id="ProtNLM"/>
    </source>
</evidence>
<protein>
    <recommendedName>
        <fullName evidence="2">DJ-1/PfpI domain-containing protein</fullName>
    </recommendedName>
</protein>
<name>M8BA91_AEGTA</name>
<dbReference type="PANTHER" id="PTHR42733:SF2">
    <property type="entry name" value="DJ-1_THIJ_PFPI FAMILY PROTEIN"/>
    <property type="match status" value="1"/>
</dbReference>
<reference evidence="1" key="1">
    <citation type="submission" date="2015-06" db="UniProtKB">
        <authorList>
            <consortium name="EnsemblPlants"/>
        </authorList>
    </citation>
    <scope>IDENTIFICATION</scope>
</reference>
<evidence type="ECO:0000313" key="1">
    <source>
        <dbReference type="EnsemblPlants" id="EMT21740"/>
    </source>
</evidence>
<proteinExistence type="predicted"/>
<sequence length="105" mass="11153">MAPSKKVLMLCGDYMEDYEAAVPFYALAGLGVAVHCAAPGKAPGDPCLTAVHDFLGYELYTELPGHRFRPEGAVADGKLVTAASWPDLAEFIAHLVDLLGITVSF</sequence>
<organism evidence="1">
    <name type="scientific">Aegilops tauschii</name>
    <name type="common">Tausch's goatgrass</name>
    <name type="synonym">Aegilops squarrosa</name>
    <dbReference type="NCBI Taxonomy" id="37682"/>
    <lineage>
        <taxon>Eukaryota</taxon>
        <taxon>Viridiplantae</taxon>
        <taxon>Streptophyta</taxon>
        <taxon>Embryophyta</taxon>
        <taxon>Tracheophyta</taxon>
        <taxon>Spermatophyta</taxon>
        <taxon>Magnoliopsida</taxon>
        <taxon>Liliopsida</taxon>
        <taxon>Poales</taxon>
        <taxon>Poaceae</taxon>
        <taxon>BOP clade</taxon>
        <taxon>Pooideae</taxon>
        <taxon>Triticodae</taxon>
        <taxon>Triticeae</taxon>
        <taxon>Triticinae</taxon>
        <taxon>Aegilops</taxon>
    </lineage>
</organism>
<dbReference type="EnsemblPlants" id="EMT21740">
    <property type="protein sequence ID" value="EMT21740"/>
    <property type="gene ID" value="F775_42802"/>
</dbReference>
<dbReference type="InterPro" id="IPR006286">
    <property type="entry name" value="C56_PfpI-like"/>
</dbReference>